<keyword evidence="3" id="KW-1133">Transmembrane helix</keyword>
<evidence type="ECO:0000256" key="3">
    <source>
        <dbReference type="SAM" id="Phobius"/>
    </source>
</evidence>
<dbReference type="AlphaFoldDB" id="A0A0G1XN22"/>
<organism evidence="4 5">
    <name type="scientific">Candidatus Uhrbacteria bacterium GW2011_GWA2_53_10</name>
    <dbReference type="NCBI Taxonomy" id="1618980"/>
    <lineage>
        <taxon>Bacteria</taxon>
        <taxon>Candidatus Uhriibacteriota</taxon>
    </lineage>
</organism>
<keyword evidence="3" id="KW-0472">Membrane</keyword>
<dbReference type="InterPro" id="IPR011990">
    <property type="entry name" value="TPR-like_helical_dom_sf"/>
</dbReference>
<dbReference type="Pfam" id="PF13181">
    <property type="entry name" value="TPR_8"/>
    <property type="match status" value="1"/>
</dbReference>
<sequence length="240" mass="27613">MKRQSSYRIAVTVVAAIVLISVGFFAWRQTAARRDGGEPPKELVEQVDRGMSAEGRALFEEKVRTLENELSEKQAKGERDVNLLLRLGNAYYTVGALKRAAEPYRDILSTNPNDAPALENLGQTQVEMQDYEGAYESWRRAVNIEPYETTYMRLIDLIDEYLPEYRPQIKEISEAAIANIGQTYGMMIRLGDWYASEEQYDRAVSHYEVALQLNENAEARKQLEEYRTKWREQQTKASAQ</sequence>
<feature type="coiled-coil region" evidence="2">
    <location>
        <begin position="209"/>
        <end position="236"/>
    </location>
</feature>
<evidence type="ECO:0000256" key="2">
    <source>
        <dbReference type="SAM" id="Coils"/>
    </source>
</evidence>
<dbReference type="EMBL" id="LCRI01000027">
    <property type="protein sequence ID" value="KKW32341.1"/>
    <property type="molecule type" value="Genomic_DNA"/>
</dbReference>
<proteinExistence type="predicted"/>
<comment type="caution">
    <text evidence="4">The sequence shown here is derived from an EMBL/GenBank/DDBJ whole genome shotgun (WGS) entry which is preliminary data.</text>
</comment>
<dbReference type="Proteomes" id="UP000034711">
    <property type="component" value="Unassembled WGS sequence"/>
</dbReference>
<protein>
    <submittedName>
        <fullName evidence="4">Uncharacterized protein</fullName>
    </submittedName>
</protein>
<evidence type="ECO:0000256" key="1">
    <source>
        <dbReference type="PROSITE-ProRule" id="PRU00339"/>
    </source>
</evidence>
<evidence type="ECO:0000313" key="4">
    <source>
        <dbReference type="EMBL" id="KKW32341.1"/>
    </source>
</evidence>
<name>A0A0G1XN22_9BACT</name>
<dbReference type="PROSITE" id="PS50005">
    <property type="entry name" value="TPR"/>
    <property type="match status" value="3"/>
</dbReference>
<dbReference type="SMART" id="SM00028">
    <property type="entry name" value="TPR"/>
    <property type="match status" value="3"/>
</dbReference>
<feature type="transmembrane region" description="Helical" evidence="3">
    <location>
        <begin position="7"/>
        <end position="27"/>
    </location>
</feature>
<feature type="repeat" description="TPR" evidence="1">
    <location>
        <begin position="184"/>
        <end position="217"/>
    </location>
</feature>
<gene>
    <name evidence="4" type="ORF">UY77_C0027G0002</name>
</gene>
<evidence type="ECO:0000313" key="5">
    <source>
        <dbReference type="Proteomes" id="UP000034711"/>
    </source>
</evidence>
<dbReference type="Gene3D" id="1.25.40.10">
    <property type="entry name" value="Tetratricopeptide repeat domain"/>
    <property type="match status" value="2"/>
</dbReference>
<reference evidence="4 5" key="1">
    <citation type="journal article" date="2015" name="Nature">
        <title>rRNA introns, odd ribosomes, and small enigmatic genomes across a large radiation of phyla.</title>
        <authorList>
            <person name="Brown C.T."/>
            <person name="Hug L.A."/>
            <person name="Thomas B.C."/>
            <person name="Sharon I."/>
            <person name="Castelle C.J."/>
            <person name="Singh A."/>
            <person name="Wilkins M.J."/>
            <person name="Williams K.H."/>
            <person name="Banfield J.F."/>
        </authorList>
    </citation>
    <scope>NUCLEOTIDE SEQUENCE [LARGE SCALE GENOMIC DNA]</scope>
</reference>
<keyword evidence="1" id="KW-0802">TPR repeat</keyword>
<keyword evidence="3" id="KW-0812">Transmembrane</keyword>
<dbReference type="SUPFAM" id="SSF48452">
    <property type="entry name" value="TPR-like"/>
    <property type="match status" value="1"/>
</dbReference>
<feature type="repeat" description="TPR" evidence="1">
    <location>
        <begin position="115"/>
        <end position="148"/>
    </location>
</feature>
<keyword evidence="2" id="KW-0175">Coiled coil</keyword>
<dbReference type="InterPro" id="IPR019734">
    <property type="entry name" value="TPR_rpt"/>
</dbReference>
<accession>A0A0G1XN22</accession>
<dbReference type="Pfam" id="PF13176">
    <property type="entry name" value="TPR_7"/>
    <property type="match status" value="1"/>
</dbReference>
<feature type="repeat" description="TPR" evidence="1">
    <location>
        <begin position="81"/>
        <end position="114"/>
    </location>
</feature>